<gene>
    <name evidence="1" type="ORF">RIF29_28430</name>
</gene>
<accession>A0AAN9ED32</accession>
<dbReference type="EMBL" id="JAYWIO010000006">
    <property type="protein sequence ID" value="KAK7255028.1"/>
    <property type="molecule type" value="Genomic_DNA"/>
</dbReference>
<name>A0AAN9ED32_CROPI</name>
<protein>
    <submittedName>
        <fullName evidence="1">Uncharacterized protein</fullName>
    </submittedName>
</protein>
<evidence type="ECO:0000313" key="2">
    <source>
        <dbReference type="Proteomes" id="UP001372338"/>
    </source>
</evidence>
<comment type="caution">
    <text evidence="1">The sequence shown here is derived from an EMBL/GenBank/DDBJ whole genome shotgun (WGS) entry which is preliminary data.</text>
</comment>
<organism evidence="1 2">
    <name type="scientific">Crotalaria pallida</name>
    <name type="common">Smooth rattlebox</name>
    <name type="synonym">Crotalaria striata</name>
    <dbReference type="NCBI Taxonomy" id="3830"/>
    <lineage>
        <taxon>Eukaryota</taxon>
        <taxon>Viridiplantae</taxon>
        <taxon>Streptophyta</taxon>
        <taxon>Embryophyta</taxon>
        <taxon>Tracheophyta</taxon>
        <taxon>Spermatophyta</taxon>
        <taxon>Magnoliopsida</taxon>
        <taxon>eudicotyledons</taxon>
        <taxon>Gunneridae</taxon>
        <taxon>Pentapetalae</taxon>
        <taxon>rosids</taxon>
        <taxon>fabids</taxon>
        <taxon>Fabales</taxon>
        <taxon>Fabaceae</taxon>
        <taxon>Papilionoideae</taxon>
        <taxon>50 kb inversion clade</taxon>
        <taxon>genistoids sensu lato</taxon>
        <taxon>core genistoids</taxon>
        <taxon>Crotalarieae</taxon>
        <taxon>Crotalaria</taxon>
    </lineage>
</organism>
<proteinExistence type="predicted"/>
<evidence type="ECO:0000313" key="1">
    <source>
        <dbReference type="EMBL" id="KAK7255028.1"/>
    </source>
</evidence>
<sequence length="110" mass="12525">MNAQWHHILHTFGYVILVEHAFLGSMCRFSDYFHSYSELSKGISGIILCLIYTGFQFDKASFHSRRSFTDADILMQIFGDHTRDIRCANLSSTNLFLNGLSIESSSSSFD</sequence>
<dbReference type="Proteomes" id="UP001372338">
    <property type="component" value="Unassembled WGS sequence"/>
</dbReference>
<reference evidence="1 2" key="1">
    <citation type="submission" date="2024-01" db="EMBL/GenBank/DDBJ databases">
        <title>The genomes of 5 underutilized Papilionoideae crops provide insights into root nodulation and disease resistanc.</title>
        <authorList>
            <person name="Yuan L."/>
        </authorList>
    </citation>
    <scope>NUCLEOTIDE SEQUENCE [LARGE SCALE GENOMIC DNA]</scope>
    <source>
        <strain evidence="1">ZHUSHIDOU_FW_LH</strain>
        <tissue evidence="1">Leaf</tissue>
    </source>
</reference>
<dbReference type="AlphaFoldDB" id="A0AAN9ED32"/>
<keyword evidence="2" id="KW-1185">Reference proteome</keyword>